<keyword evidence="5" id="KW-0998">Cell outer membrane</keyword>
<evidence type="ECO:0000256" key="5">
    <source>
        <dbReference type="ARBA" id="ARBA00023237"/>
    </source>
</evidence>
<sequence length="521" mass="58860">MKQYISTFLIAVTVAGASLNSCVELNPVDYSEVTPSNFPKTEEDLRALVLSCYNPLRGNWSNGIHSTSERGVMFINDATTEILTGTWGEAQICSELNFFPETQEVTRFYYIKEDSEDGASNSPDGFANKISRCTIVLDQIGKSALSDELKKRYEAEVRCARAMLSYILYDMYGPLVVAPIDVLLNPLVEKPLPRLSRQEMVKFIEDDLLFAAEQLPFPNATEYGKFSKGLAKMLLIRLYLHETVIDKNYYKKVETLARELMQPDYGYKLASDYPSMFELGGQGSANKELIWAIPSSSSGPNENQWHMMVLPTDFKQNGMDAGWGTCTSTWWFYDTFEKEDTRKTYLLDHYTSSSGALIDRNTDASFLATGPIALKYGYDTGVLGAGGLSDIDIIIYRYADVYLSLAEALVMKPGATTNDYEEAMGYVNTIRNRAKLSSLKTTDYNTQEKFIRQLLTERSHEFWCENGQYRADLIRHNKFIQHAVQVTQTPYATPNKELYPLPLTVITDGKGFVKQNPGYDK</sequence>
<dbReference type="InterPro" id="IPR011990">
    <property type="entry name" value="TPR-like_helical_dom_sf"/>
</dbReference>
<dbReference type="Gene3D" id="1.25.40.390">
    <property type="match status" value="1"/>
</dbReference>
<keyword evidence="3" id="KW-0732">Signal</keyword>
<dbReference type="OrthoDB" id="636214at2"/>
<gene>
    <name evidence="7" type="ORF">TFUB20_01189</name>
</gene>
<dbReference type="Proteomes" id="UP000182057">
    <property type="component" value="Unassembled WGS sequence"/>
</dbReference>
<evidence type="ECO:0000313" key="8">
    <source>
        <dbReference type="Proteomes" id="UP000182057"/>
    </source>
</evidence>
<protein>
    <submittedName>
        <fullName evidence="7">SusD family protein</fullName>
    </submittedName>
</protein>
<dbReference type="GO" id="GO:0009279">
    <property type="term" value="C:cell outer membrane"/>
    <property type="evidence" value="ECO:0007669"/>
    <property type="project" value="UniProtKB-SubCell"/>
</dbReference>
<reference evidence="7 8" key="1">
    <citation type="submission" date="2016-09" db="EMBL/GenBank/DDBJ databases">
        <authorList>
            <person name="Capua I."/>
            <person name="De Benedictis P."/>
            <person name="Joannis T."/>
            <person name="Lombin L.H."/>
            <person name="Cattoli G."/>
        </authorList>
    </citation>
    <scope>NUCLEOTIDE SEQUENCE [LARGE SCALE GENOMIC DNA]</scope>
    <source>
        <strain evidence="7 8">UB20</strain>
    </source>
</reference>
<dbReference type="InterPro" id="IPR012944">
    <property type="entry name" value="SusD_RagB_dom"/>
</dbReference>
<dbReference type="OMA" id="INFTWDA"/>
<comment type="subcellular location">
    <subcellularLocation>
        <location evidence="1">Cell outer membrane</location>
    </subcellularLocation>
</comment>
<dbReference type="RefSeq" id="WP_014224757.1">
    <property type="nucleotide sequence ID" value="NZ_CALHNL010000086.1"/>
</dbReference>
<feature type="domain" description="RagB/SusD" evidence="6">
    <location>
        <begin position="386"/>
        <end position="519"/>
    </location>
</feature>
<evidence type="ECO:0000259" key="6">
    <source>
        <dbReference type="Pfam" id="PF07980"/>
    </source>
</evidence>
<dbReference type="SUPFAM" id="SSF48452">
    <property type="entry name" value="TPR-like"/>
    <property type="match status" value="1"/>
</dbReference>
<evidence type="ECO:0000256" key="1">
    <source>
        <dbReference type="ARBA" id="ARBA00004442"/>
    </source>
</evidence>
<dbReference type="AlphaFoldDB" id="A0A1D3ULI7"/>
<accession>A0A1D3ULI7</accession>
<name>A0A1D3ULI7_TANFO</name>
<dbReference type="Pfam" id="PF07980">
    <property type="entry name" value="SusD_RagB"/>
    <property type="match status" value="1"/>
</dbReference>
<organism evidence="7 8">
    <name type="scientific">Tannerella forsythia</name>
    <name type="common">Bacteroides forsythus</name>
    <dbReference type="NCBI Taxonomy" id="28112"/>
    <lineage>
        <taxon>Bacteria</taxon>
        <taxon>Pseudomonadati</taxon>
        <taxon>Bacteroidota</taxon>
        <taxon>Bacteroidia</taxon>
        <taxon>Bacteroidales</taxon>
        <taxon>Tannerellaceae</taxon>
        <taxon>Tannerella</taxon>
    </lineage>
</organism>
<dbReference type="GeneID" id="34758595"/>
<evidence type="ECO:0000313" key="7">
    <source>
        <dbReference type="EMBL" id="SCQ20925.1"/>
    </source>
</evidence>
<keyword evidence="4" id="KW-0472">Membrane</keyword>
<dbReference type="EMBL" id="FMMM01000048">
    <property type="protein sequence ID" value="SCQ20925.1"/>
    <property type="molecule type" value="Genomic_DNA"/>
</dbReference>
<evidence type="ECO:0000256" key="4">
    <source>
        <dbReference type="ARBA" id="ARBA00023136"/>
    </source>
</evidence>
<proteinExistence type="inferred from homology"/>
<evidence type="ECO:0000256" key="2">
    <source>
        <dbReference type="ARBA" id="ARBA00006275"/>
    </source>
</evidence>
<comment type="similarity">
    <text evidence="2">Belongs to the SusD family.</text>
</comment>
<evidence type="ECO:0000256" key="3">
    <source>
        <dbReference type="ARBA" id="ARBA00022729"/>
    </source>
</evidence>